<dbReference type="Proteomes" id="UP000184073">
    <property type="component" value="Unassembled WGS sequence"/>
</dbReference>
<reference evidence="3" key="1">
    <citation type="journal article" date="2017" name="Genome Biol.">
        <title>Comparative genomics reveals high biological diversity and specific adaptations in the industrially and medically important fungal genus Aspergillus.</title>
        <authorList>
            <person name="de Vries R.P."/>
            <person name="Riley R."/>
            <person name="Wiebenga A."/>
            <person name="Aguilar-Osorio G."/>
            <person name="Amillis S."/>
            <person name="Uchima C.A."/>
            <person name="Anderluh G."/>
            <person name="Asadollahi M."/>
            <person name="Askin M."/>
            <person name="Barry K."/>
            <person name="Battaglia E."/>
            <person name="Bayram O."/>
            <person name="Benocci T."/>
            <person name="Braus-Stromeyer S.A."/>
            <person name="Caldana C."/>
            <person name="Canovas D."/>
            <person name="Cerqueira G.C."/>
            <person name="Chen F."/>
            <person name="Chen W."/>
            <person name="Choi C."/>
            <person name="Clum A."/>
            <person name="Dos Santos R.A."/>
            <person name="Damasio A.R."/>
            <person name="Diallinas G."/>
            <person name="Emri T."/>
            <person name="Fekete E."/>
            <person name="Flipphi M."/>
            <person name="Freyberg S."/>
            <person name="Gallo A."/>
            <person name="Gournas C."/>
            <person name="Habgood R."/>
            <person name="Hainaut M."/>
            <person name="Harispe M.L."/>
            <person name="Henrissat B."/>
            <person name="Hilden K.S."/>
            <person name="Hope R."/>
            <person name="Hossain A."/>
            <person name="Karabika E."/>
            <person name="Karaffa L."/>
            <person name="Karanyi Z."/>
            <person name="Krasevec N."/>
            <person name="Kuo A."/>
            <person name="Kusch H."/>
            <person name="LaButti K."/>
            <person name="Lagendijk E.L."/>
            <person name="Lapidus A."/>
            <person name="Levasseur A."/>
            <person name="Lindquist E."/>
            <person name="Lipzen A."/>
            <person name="Logrieco A.F."/>
            <person name="MacCabe A."/>
            <person name="Maekelae M.R."/>
            <person name="Malavazi I."/>
            <person name="Melin P."/>
            <person name="Meyer V."/>
            <person name="Mielnichuk N."/>
            <person name="Miskei M."/>
            <person name="Molnar A.P."/>
            <person name="Mule G."/>
            <person name="Ngan C.Y."/>
            <person name="Orejas M."/>
            <person name="Orosz E."/>
            <person name="Ouedraogo J.P."/>
            <person name="Overkamp K.M."/>
            <person name="Park H.-S."/>
            <person name="Perrone G."/>
            <person name="Piumi F."/>
            <person name="Punt P.J."/>
            <person name="Ram A.F."/>
            <person name="Ramon A."/>
            <person name="Rauscher S."/>
            <person name="Record E."/>
            <person name="Riano-Pachon D.M."/>
            <person name="Robert V."/>
            <person name="Roehrig J."/>
            <person name="Ruller R."/>
            <person name="Salamov A."/>
            <person name="Salih N.S."/>
            <person name="Samson R.A."/>
            <person name="Sandor E."/>
            <person name="Sanguinetti M."/>
            <person name="Schuetze T."/>
            <person name="Sepcic K."/>
            <person name="Shelest E."/>
            <person name="Sherlock G."/>
            <person name="Sophianopoulou V."/>
            <person name="Squina F.M."/>
            <person name="Sun H."/>
            <person name="Susca A."/>
            <person name="Todd R.B."/>
            <person name="Tsang A."/>
            <person name="Unkles S.E."/>
            <person name="van de Wiele N."/>
            <person name="van Rossen-Uffink D."/>
            <person name="Oliveira J.V."/>
            <person name="Vesth T.C."/>
            <person name="Visser J."/>
            <person name="Yu J.-H."/>
            <person name="Zhou M."/>
            <person name="Andersen M.R."/>
            <person name="Archer D.B."/>
            <person name="Baker S.E."/>
            <person name="Benoit I."/>
            <person name="Brakhage A.A."/>
            <person name="Braus G.H."/>
            <person name="Fischer R."/>
            <person name="Frisvad J.C."/>
            <person name="Goldman G.H."/>
            <person name="Houbraken J."/>
            <person name="Oakley B."/>
            <person name="Pocsi I."/>
            <person name="Scazzocchio C."/>
            <person name="Seiboth B."/>
            <person name="vanKuyk P.A."/>
            <person name="Wortman J."/>
            <person name="Dyer P.S."/>
            <person name="Grigoriev I.V."/>
        </authorList>
    </citation>
    <scope>NUCLEOTIDE SEQUENCE [LARGE SCALE GENOMIC DNA]</scope>
    <source>
        <strain evidence="3">CBS 583.65</strain>
    </source>
</reference>
<accession>A0A1L9P686</accession>
<dbReference type="AlphaFoldDB" id="A0A1L9P686"/>
<dbReference type="InterPro" id="IPR001810">
    <property type="entry name" value="F-box_dom"/>
</dbReference>
<name>A0A1L9P686_ASPVE</name>
<dbReference type="RefSeq" id="XP_040662717.1">
    <property type="nucleotide sequence ID" value="XM_040815964.1"/>
</dbReference>
<dbReference type="EMBL" id="KV878125">
    <property type="protein sequence ID" value="OJI96954.1"/>
    <property type="molecule type" value="Genomic_DNA"/>
</dbReference>
<protein>
    <recommendedName>
        <fullName evidence="1">F-box domain-containing protein</fullName>
    </recommendedName>
</protein>
<dbReference type="SUPFAM" id="SSF81383">
    <property type="entry name" value="F-box domain"/>
    <property type="match status" value="1"/>
</dbReference>
<dbReference type="GeneID" id="63731475"/>
<keyword evidence="3" id="KW-1185">Reference proteome</keyword>
<dbReference type="PROSITE" id="PS50181">
    <property type="entry name" value="FBOX"/>
    <property type="match status" value="1"/>
</dbReference>
<proteinExistence type="predicted"/>
<dbReference type="InterPro" id="IPR036047">
    <property type="entry name" value="F-box-like_dom_sf"/>
</dbReference>
<dbReference type="OrthoDB" id="9984533at2759"/>
<dbReference type="SMART" id="SM00256">
    <property type="entry name" value="FBOX"/>
    <property type="match status" value="1"/>
</dbReference>
<dbReference type="Gene3D" id="1.20.1280.50">
    <property type="match status" value="1"/>
</dbReference>
<feature type="domain" description="F-box" evidence="1">
    <location>
        <begin position="213"/>
        <end position="259"/>
    </location>
</feature>
<gene>
    <name evidence="2" type="ORF">ASPVEDRAFT_67768</name>
</gene>
<sequence length="681" mass="78885">MTPPDNTCYCALCSVPLRQHDVLVSSGRPRDLARRRKLVDKEREERLHSTSLSDKMWQYIPGIRGYDPGLLEEGWAWLEDFVCLGCNDSLPGPQRCPRDFESRFSFNWLEIEPFSVCCLKILTKVIAHRVGNTQPIDKDVLYHIFSELAYKNYLRIDYGYMMPPQRQWMCTGGTEYLVAQPLRRFRLRQHLPRQYLLLRDRTKSRKFQWWNRRDVFSRLPYDVLDRILLYLPGGSIFALLHVSSSFNTATRHNSFWKKLILRNMPWFWELEHQSLSSRPGRSDIDFKRLYLWLDRELSVPYGLRGALRCLANRMRIWDTCDQICDYYLKFASPDVPVCATDKQADAIRQHSKASHVSLVLYPSPSDDNVESAQWIRCWDEIDQLPSLCEMFFTKRPGRCLAGLSITFKGERRIFGCVDSALHDCELFQISRGDWIIGFVAYMQEFKITDEQPHTCITELRVCLRSGLEYGGKQTKVLQRPFLVSEGHELVGLVGQTKGGVIARFGILECQRPIKQRKKFQGYPPSHLLWFAYETSPIRGPQRPYKGHRASYWLRPSIRVLPLPYTQADGPEQIHRDLIPLKTLILKGREKSQVLGCISAKIAPSGNITGFGVRFVDRNGPAGVAKYRTRLDPGYQNFEINVAAGEHITEVHISRQICAERSVLERDTARNGQFSVPRKARL</sequence>
<dbReference type="VEuPathDB" id="FungiDB:ASPVEDRAFT_67768"/>
<organism evidence="2 3">
    <name type="scientific">Aspergillus versicolor CBS 583.65</name>
    <dbReference type="NCBI Taxonomy" id="1036611"/>
    <lineage>
        <taxon>Eukaryota</taxon>
        <taxon>Fungi</taxon>
        <taxon>Dikarya</taxon>
        <taxon>Ascomycota</taxon>
        <taxon>Pezizomycotina</taxon>
        <taxon>Eurotiomycetes</taxon>
        <taxon>Eurotiomycetidae</taxon>
        <taxon>Eurotiales</taxon>
        <taxon>Aspergillaceae</taxon>
        <taxon>Aspergillus</taxon>
        <taxon>Aspergillus subgen. Nidulantes</taxon>
    </lineage>
</organism>
<dbReference type="Pfam" id="PF00646">
    <property type="entry name" value="F-box"/>
    <property type="match status" value="1"/>
</dbReference>
<evidence type="ECO:0000313" key="2">
    <source>
        <dbReference type="EMBL" id="OJI96954.1"/>
    </source>
</evidence>
<dbReference type="STRING" id="1036611.A0A1L9P686"/>
<evidence type="ECO:0000313" key="3">
    <source>
        <dbReference type="Proteomes" id="UP000184073"/>
    </source>
</evidence>
<evidence type="ECO:0000259" key="1">
    <source>
        <dbReference type="PROSITE" id="PS50181"/>
    </source>
</evidence>